<dbReference type="RefSeq" id="WP_214170230.1">
    <property type="nucleotide sequence ID" value="NZ_JAHCVJ010000001.1"/>
</dbReference>
<evidence type="ECO:0000259" key="3">
    <source>
        <dbReference type="PROSITE" id="PS50110"/>
    </source>
</evidence>
<dbReference type="InterPro" id="IPR050595">
    <property type="entry name" value="Bact_response_regulator"/>
</dbReference>
<dbReference type="InterPro" id="IPR001789">
    <property type="entry name" value="Sig_transdc_resp-reg_receiver"/>
</dbReference>
<dbReference type="PROSITE" id="PS50110">
    <property type="entry name" value="RESPONSE_REGULATORY"/>
    <property type="match status" value="1"/>
</dbReference>
<evidence type="ECO:0000313" key="4">
    <source>
        <dbReference type="EMBL" id="MBT0663492.1"/>
    </source>
</evidence>
<dbReference type="AlphaFoldDB" id="A0AAW4L1T3"/>
<keyword evidence="5" id="KW-1185">Reference proteome</keyword>
<dbReference type="EMBL" id="JAHCVJ010000001">
    <property type="protein sequence ID" value="MBT0663492.1"/>
    <property type="molecule type" value="Genomic_DNA"/>
</dbReference>
<dbReference type="PANTHER" id="PTHR44591">
    <property type="entry name" value="STRESS RESPONSE REGULATOR PROTEIN 1"/>
    <property type="match status" value="1"/>
</dbReference>
<keyword evidence="1 2" id="KW-0597">Phosphoprotein</keyword>
<protein>
    <submittedName>
        <fullName evidence="4">Response regulator</fullName>
    </submittedName>
</protein>
<feature type="domain" description="Response regulatory" evidence="3">
    <location>
        <begin position="5"/>
        <end position="121"/>
    </location>
</feature>
<name>A0AAW4L1T3_9BACT</name>
<dbReference type="SUPFAM" id="SSF141371">
    <property type="entry name" value="PilZ domain-like"/>
    <property type="match status" value="1"/>
</dbReference>
<organism evidence="4 5">
    <name type="scientific">Geoanaerobacter pelophilus</name>
    <dbReference type="NCBI Taxonomy" id="60036"/>
    <lineage>
        <taxon>Bacteria</taxon>
        <taxon>Pseudomonadati</taxon>
        <taxon>Thermodesulfobacteriota</taxon>
        <taxon>Desulfuromonadia</taxon>
        <taxon>Geobacterales</taxon>
        <taxon>Geobacteraceae</taxon>
        <taxon>Geoanaerobacter</taxon>
    </lineage>
</organism>
<dbReference type="PANTHER" id="PTHR44591:SF20">
    <property type="entry name" value="PROTEIN PILH"/>
    <property type="match status" value="1"/>
</dbReference>
<dbReference type="SUPFAM" id="SSF52172">
    <property type="entry name" value="CheY-like"/>
    <property type="match status" value="1"/>
</dbReference>
<proteinExistence type="predicted"/>
<dbReference type="SMART" id="SM00448">
    <property type="entry name" value="REC"/>
    <property type="match status" value="1"/>
</dbReference>
<dbReference type="Gene3D" id="2.40.10.220">
    <property type="entry name" value="predicted glycosyltransferase like domains"/>
    <property type="match status" value="1"/>
</dbReference>
<dbReference type="GO" id="GO:0000160">
    <property type="term" value="P:phosphorelay signal transduction system"/>
    <property type="evidence" value="ECO:0007669"/>
    <property type="project" value="InterPro"/>
</dbReference>
<sequence length="236" mass="25793">MSVPKVLLVDDVKLLLELEKNFLKHSSVRVLTAGNGEEALEIARKEHPDLIYMDLNMPKMDGKSCCAILKADPELRSIPVIMVTTAGSQVDELRCREAGCDDYLTKPIDRRLFLAKGRSFVPAIDRREPRVSCMAEVALVNGVVIGSASCSDISVGGLYIAAENKPKTDHELQISFTLPGSGLKIKAKGRVAWDNSGNPRSKPKLPSGFGVEFTEIDTDAIKEIKSYVEGQHIKNG</sequence>
<gene>
    <name evidence="4" type="ORF">KI809_04175</name>
</gene>
<dbReference type="Gene3D" id="3.40.50.2300">
    <property type="match status" value="1"/>
</dbReference>
<comment type="caution">
    <text evidence="4">The sequence shown here is derived from an EMBL/GenBank/DDBJ whole genome shotgun (WGS) entry which is preliminary data.</text>
</comment>
<dbReference type="Pfam" id="PF07238">
    <property type="entry name" value="PilZ"/>
    <property type="match status" value="1"/>
</dbReference>
<feature type="modified residue" description="4-aspartylphosphate" evidence="2">
    <location>
        <position position="54"/>
    </location>
</feature>
<dbReference type="InterPro" id="IPR009875">
    <property type="entry name" value="PilZ_domain"/>
</dbReference>
<accession>A0AAW4L1T3</accession>
<evidence type="ECO:0000313" key="5">
    <source>
        <dbReference type="Proteomes" id="UP000811899"/>
    </source>
</evidence>
<evidence type="ECO:0000256" key="1">
    <source>
        <dbReference type="ARBA" id="ARBA00022553"/>
    </source>
</evidence>
<dbReference type="GO" id="GO:0035438">
    <property type="term" value="F:cyclic-di-GMP binding"/>
    <property type="evidence" value="ECO:0007669"/>
    <property type="project" value="InterPro"/>
</dbReference>
<dbReference type="Pfam" id="PF00072">
    <property type="entry name" value="Response_reg"/>
    <property type="match status" value="1"/>
</dbReference>
<dbReference type="Proteomes" id="UP000811899">
    <property type="component" value="Unassembled WGS sequence"/>
</dbReference>
<evidence type="ECO:0000256" key="2">
    <source>
        <dbReference type="PROSITE-ProRule" id="PRU00169"/>
    </source>
</evidence>
<dbReference type="InterPro" id="IPR011006">
    <property type="entry name" value="CheY-like_superfamily"/>
</dbReference>
<reference evidence="4 5" key="1">
    <citation type="submission" date="2021-05" db="EMBL/GenBank/DDBJ databases">
        <title>The draft genome of Geobacter pelophilus DSM 12255.</title>
        <authorList>
            <person name="Xu Z."/>
            <person name="Masuda Y."/>
            <person name="Itoh H."/>
            <person name="Senoo K."/>
        </authorList>
    </citation>
    <scope>NUCLEOTIDE SEQUENCE [LARGE SCALE GENOMIC DNA]</scope>
    <source>
        <strain evidence="4 5">DSM 12255</strain>
    </source>
</reference>